<dbReference type="PROSITE" id="PS00813">
    <property type="entry name" value="IF4E"/>
    <property type="match status" value="1"/>
</dbReference>
<dbReference type="RefSeq" id="XP_073981555.1">
    <property type="nucleotide sequence ID" value="XM_074125454.1"/>
</dbReference>
<dbReference type="InterPro" id="IPR023398">
    <property type="entry name" value="TIF_eIF4e-like"/>
</dbReference>
<dbReference type="AlphaFoldDB" id="T1IC32"/>
<keyword evidence="4 7" id="KW-0694">RNA-binding</keyword>
<evidence type="ECO:0000256" key="3">
    <source>
        <dbReference type="ARBA" id="ARBA00022845"/>
    </source>
</evidence>
<keyword evidence="3" id="KW-0810">Translation regulation</keyword>
<dbReference type="EnsemblMetazoa" id="RPRC013852-RA">
    <property type="protein sequence ID" value="RPRC013852-PA"/>
    <property type="gene ID" value="RPRC013852"/>
</dbReference>
<dbReference type="STRING" id="13249.T1IC32"/>
<dbReference type="EMBL" id="ACPB03017886">
    <property type="status" value="NOT_ANNOTATED_CDS"/>
    <property type="molecule type" value="Genomic_DNA"/>
</dbReference>
<dbReference type="GO" id="GO:0006417">
    <property type="term" value="P:regulation of translation"/>
    <property type="evidence" value="ECO:0007669"/>
    <property type="project" value="UniProtKB-KW"/>
</dbReference>
<dbReference type="InParanoid" id="T1IC32"/>
<dbReference type="GO" id="GO:0016281">
    <property type="term" value="C:eukaryotic translation initiation factor 4F complex"/>
    <property type="evidence" value="ECO:0007669"/>
    <property type="project" value="TreeGrafter"/>
</dbReference>
<dbReference type="eggNOG" id="KOG1670">
    <property type="taxonomic scope" value="Eukaryota"/>
</dbReference>
<dbReference type="GO" id="GO:0000340">
    <property type="term" value="F:RNA 7-methylguanosine cap binding"/>
    <property type="evidence" value="ECO:0007669"/>
    <property type="project" value="UniProtKB-ARBA"/>
</dbReference>
<dbReference type="InterPro" id="IPR001040">
    <property type="entry name" value="TIF_eIF_4E"/>
</dbReference>
<protein>
    <recommendedName>
        <fullName evidence="6">eIF-4F 25 kDa subunit</fullName>
    </recommendedName>
</protein>
<dbReference type="HOGENOM" id="CLU_043552_1_0_1"/>
<dbReference type="Proteomes" id="UP000015103">
    <property type="component" value="Unassembled WGS sequence"/>
</dbReference>
<evidence type="ECO:0000313" key="8">
    <source>
        <dbReference type="EnsemblMetazoa" id="RPRC013852-PA"/>
    </source>
</evidence>
<keyword evidence="2 7" id="KW-0396">Initiation factor</keyword>
<evidence type="ECO:0000256" key="6">
    <source>
        <dbReference type="ARBA" id="ARBA00032656"/>
    </source>
</evidence>
<sequence>MAGNKSSEEDVEKPSITDLQIKHPLQNSWTLWYIENDRRKDWKQNLKEIISFETVEDFWSLYNHIKAASELKPGCDYCLFKKGIQPMWEDAANKEGGRWLISLEKKQREVELDNYWLEIMLCMIGETFDEYSDEVCGATVNVRSKMDKIGLWTANGDKSKSEAVVAIGRKIKERLRIHSKQSIVYQMHKDTQIKSGSIVKVTHSL</sequence>
<comment type="similarity">
    <text evidence="1 7">Belongs to the eukaryotic initiation factor 4E family.</text>
</comment>
<reference evidence="8" key="1">
    <citation type="submission" date="2015-05" db="UniProtKB">
        <authorList>
            <consortium name="EnsemblMetazoa"/>
        </authorList>
    </citation>
    <scope>IDENTIFICATION</scope>
</reference>
<proteinExistence type="inferred from homology"/>
<evidence type="ECO:0000256" key="1">
    <source>
        <dbReference type="ARBA" id="ARBA00009860"/>
    </source>
</evidence>
<dbReference type="PANTHER" id="PTHR11960">
    <property type="entry name" value="EUKARYOTIC TRANSLATION INITIATION FACTOR 4E RELATED"/>
    <property type="match status" value="1"/>
</dbReference>
<dbReference type="FunCoup" id="T1IC32">
    <property type="interactions" value="1552"/>
</dbReference>
<evidence type="ECO:0000313" key="9">
    <source>
        <dbReference type="Proteomes" id="UP000015103"/>
    </source>
</evidence>
<dbReference type="GO" id="GO:0003743">
    <property type="term" value="F:translation initiation factor activity"/>
    <property type="evidence" value="ECO:0007669"/>
    <property type="project" value="UniProtKB-KW"/>
</dbReference>
<evidence type="ECO:0000256" key="2">
    <source>
        <dbReference type="ARBA" id="ARBA00022540"/>
    </source>
</evidence>
<evidence type="ECO:0000256" key="5">
    <source>
        <dbReference type="ARBA" id="ARBA00022917"/>
    </source>
</evidence>
<dbReference type="Gene3D" id="3.30.760.10">
    <property type="entry name" value="RNA Cap, Translation Initiation Factor Eif4e"/>
    <property type="match status" value="1"/>
</dbReference>
<accession>T1IC32</accession>
<evidence type="ECO:0000256" key="7">
    <source>
        <dbReference type="RuleBase" id="RU004374"/>
    </source>
</evidence>
<dbReference type="SUPFAM" id="SSF55418">
    <property type="entry name" value="eIF4e-like"/>
    <property type="match status" value="1"/>
</dbReference>
<dbReference type="VEuPathDB" id="VectorBase:RPRC013852"/>
<keyword evidence="9" id="KW-1185">Reference proteome</keyword>
<name>T1IC32_RHOPR</name>
<dbReference type="InterPro" id="IPR019770">
    <property type="entry name" value="TIF_eIF_4E_CS"/>
</dbReference>
<keyword evidence="5 7" id="KW-0648">Protein biosynthesis</keyword>
<dbReference type="PANTHER" id="PTHR11960:SF8">
    <property type="entry name" value="EUKARYOTIC TRANSLATION INITIATION FACTOR 4E1-RELATED"/>
    <property type="match status" value="1"/>
</dbReference>
<evidence type="ECO:0000256" key="4">
    <source>
        <dbReference type="ARBA" id="ARBA00022884"/>
    </source>
</evidence>
<dbReference type="GeneID" id="141452912"/>
<dbReference type="Pfam" id="PF01652">
    <property type="entry name" value="IF4E"/>
    <property type="match status" value="1"/>
</dbReference>
<dbReference type="OMA" id="EEFWAIV"/>
<organism evidence="8 9">
    <name type="scientific">Rhodnius prolixus</name>
    <name type="common">Triatomid bug</name>
    <dbReference type="NCBI Taxonomy" id="13249"/>
    <lineage>
        <taxon>Eukaryota</taxon>
        <taxon>Metazoa</taxon>
        <taxon>Ecdysozoa</taxon>
        <taxon>Arthropoda</taxon>
        <taxon>Hexapoda</taxon>
        <taxon>Insecta</taxon>
        <taxon>Pterygota</taxon>
        <taxon>Neoptera</taxon>
        <taxon>Paraneoptera</taxon>
        <taxon>Hemiptera</taxon>
        <taxon>Heteroptera</taxon>
        <taxon>Panheteroptera</taxon>
        <taxon>Cimicomorpha</taxon>
        <taxon>Reduviidae</taxon>
        <taxon>Triatominae</taxon>
        <taxon>Rhodnius</taxon>
    </lineage>
</organism>